<evidence type="ECO:0000256" key="1">
    <source>
        <dbReference type="ARBA" id="ARBA00023015"/>
    </source>
</evidence>
<dbReference type="PRINTS" id="PR00032">
    <property type="entry name" value="HTHARAC"/>
</dbReference>
<dbReference type="PROSITE" id="PS01124">
    <property type="entry name" value="HTH_ARAC_FAMILY_2"/>
    <property type="match status" value="1"/>
</dbReference>
<sequence length="386" mass="44294">MLFNVHDVVLLMTAYQCTLFALLLVAIKSDKHLSNLLLAGFLLTHAAIPLDILINFGVAFREWATAVSPKLSYLFGFAYWLEGPLLLWYTRSLLYRDYRLGYGDLVYLIPFFVYLVYELAVYYWSAPASKIVVPEDYGQQDAHSTLNLVVGFCREALRVAFGVLCFLEIRRGRQLLKHRFSNIEKIDFSWLNILVIGFLLLRVWAVLVSIAIIVSVKFGVSIDFRIMGLVENYTVFILVSALIFFSLSYSAVFEGIDEKGAQDGHGKSAIDPQQVERLSHFMETEKPFLKSALTLEQLASQAAMPARTLSMVINRHFNKNFFEFINHYRIEETKQLLRDPQQRDKTLLEIMLAVGFNSKATFNTFFKKFEGMTPSQYRKKVAGEFD</sequence>
<feature type="transmembrane region" description="Helical" evidence="4">
    <location>
        <begin position="6"/>
        <end position="27"/>
    </location>
</feature>
<accession>A0A545SYB9</accession>
<keyword evidence="7" id="KW-1185">Reference proteome</keyword>
<keyword evidence="4" id="KW-1133">Transmembrane helix</keyword>
<keyword evidence="2" id="KW-0238">DNA-binding</keyword>
<evidence type="ECO:0000256" key="2">
    <source>
        <dbReference type="ARBA" id="ARBA00023125"/>
    </source>
</evidence>
<feature type="transmembrane region" description="Helical" evidence="4">
    <location>
        <begin position="102"/>
        <end position="125"/>
    </location>
</feature>
<dbReference type="Pfam" id="PF12833">
    <property type="entry name" value="HTH_18"/>
    <property type="match status" value="1"/>
</dbReference>
<proteinExistence type="predicted"/>
<feature type="domain" description="HTH araC/xylS-type" evidence="5">
    <location>
        <begin position="276"/>
        <end position="380"/>
    </location>
</feature>
<feature type="transmembrane region" description="Helical" evidence="4">
    <location>
        <begin position="233"/>
        <end position="252"/>
    </location>
</feature>
<evidence type="ECO:0000259" key="5">
    <source>
        <dbReference type="PROSITE" id="PS01124"/>
    </source>
</evidence>
<keyword evidence="4" id="KW-0812">Transmembrane</keyword>
<dbReference type="GO" id="GO:0043565">
    <property type="term" value="F:sequence-specific DNA binding"/>
    <property type="evidence" value="ECO:0007669"/>
    <property type="project" value="InterPro"/>
</dbReference>
<keyword evidence="1" id="KW-0805">Transcription regulation</keyword>
<gene>
    <name evidence="6" type="ORF">FKG94_22405</name>
</gene>
<evidence type="ECO:0000256" key="4">
    <source>
        <dbReference type="SAM" id="Phobius"/>
    </source>
</evidence>
<dbReference type="OrthoDB" id="6866685at2"/>
<dbReference type="InterPro" id="IPR018060">
    <property type="entry name" value="HTH_AraC"/>
</dbReference>
<keyword evidence="4" id="KW-0472">Membrane</keyword>
<reference evidence="6 7" key="1">
    <citation type="submission" date="2019-06" db="EMBL/GenBank/DDBJ databases">
        <title>Whole genome sequence for Cellvibrionaceae sp. R142.</title>
        <authorList>
            <person name="Wang G."/>
        </authorList>
    </citation>
    <scope>NUCLEOTIDE SEQUENCE [LARGE SCALE GENOMIC DNA]</scope>
    <source>
        <strain evidence="6 7">R142</strain>
    </source>
</reference>
<dbReference type="PANTHER" id="PTHR43280:SF29">
    <property type="entry name" value="ARAC-FAMILY TRANSCRIPTIONAL REGULATOR"/>
    <property type="match status" value="1"/>
</dbReference>
<organism evidence="6 7">
    <name type="scientific">Exilibacterium tricleocarpae</name>
    <dbReference type="NCBI Taxonomy" id="2591008"/>
    <lineage>
        <taxon>Bacteria</taxon>
        <taxon>Pseudomonadati</taxon>
        <taxon>Pseudomonadota</taxon>
        <taxon>Gammaproteobacteria</taxon>
        <taxon>Cellvibrionales</taxon>
        <taxon>Cellvibrionaceae</taxon>
        <taxon>Exilibacterium</taxon>
    </lineage>
</organism>
<dbReference type="GO" id="GO:0003700">
    <property type="term" value="F:DNA-binding transcription factor activity"/>
    <property type="evidence" value="ECO:0007669"/>
    <property type="project" value="InterPro"/>
</dbReference>
<dbReference type="SMART" id="SM00342">
    <property type="entry name" value="HTH_ARAC"/>
    <property type="match status" value="1"/>
</dbReference>
<evidence type="ECO:0000256" key="3">
    <source>
        <dbReference type="ARBA" id="ARBA00023163"/>
    </source>
</evidence>
<comment type="caution">
    <text evidence="6">The sequence shown here is derived from an EMBL/GenBank/DDBJ whole genome shotgun (WGS) entry which is preliminary data.</text>
</comment>
<dbReference type="EMBL" id="VHSG01000026">
    <property type="protein sequence ID" value="TQV69958.1"/>
    <property type="molecule type" value="Genomic_DNA"/>
</dbReference>
<dbReference type="AlphaFoldDB" id="A0A545SYB9"/>
<dbReference type="SUPFAM" id="SSF46689">
    <property type="entry name" value="Homeodomain-like"/>
    <property type="match status" value="1"/>
</dbReference>
<dbReference type="Gene3D" id="1.10.10.60">
    <property type="entry name" value="Homeodomain-like"/>
    <property type="match status" value="2"/>
</dbReference>
<evidence type="ECO:0000313" key="6">
    <source>
        <dbReference type="EMBL" id="TQV69958.1"/>
    </source>
</evidence>
<dbReference type="PANTHER" id="PTHR43280">
    <property type="entry name" value="ARAC-FAMILY TRANSCRIPTIONAL REGULATOR"/>
    <property type="match status" value="1"/>
</dbReference>
<feature type="transmembrane region" description="Helical" evidence="4">
    <location>
        <begin position="188"/>
        <end position="213"/>
    </location>
</feature>
<feature type="transmembrane region" description="Helical" evidence="4">
    <location>
        <begin position="71"/>
        <end position="90"/>
    </location>
</feature>
<feature type="transmembrane region" description="Helical" evidence="4">
    <location>
        <begin position="36"/>
        <end position="59"/>
    </location>
</feature>
<protein>
    <submittedName>
        <fullName evidence="6">AraC family transcriptional regulator</fullName>
    </submittedName>
</protein>
<name>A0A545SYB9_9GAMM</name>
<dbReference type="InterPro" id="IPR020449">
    <property type="entry name" value="Tscrpt_reg_AraC-type_HTH"/>
</dbReference>
<evidence type="ECO:0000313" key="7">
    <source>
        <dbReference type="Proteomes" id="UP000319732"/>
    </source>
</evidence>
<dbReference type="InterPro" id="IPR009057">
    <property type="entry name" value="Homeodomain-like_sf"/>
</dbReference>
<keyword evidence="3" id="KW-0804">Transcription</keyword>
<dbReference type="Proteomes" id="UP000319732">
    <property type="component" value="Unassembled WGS sequence"/>
</dbReference>